<keyword evidence="11 13" id="KW-1208">Phospholipid metabolism</keyword>
<keyword evidence="3 13" id="KW-0444">Lipid biosynthesis</keyword>
<dbReference type="InterPro" id="IPR001736">
    <property type="entry name" value="PLipase_D/transphosphatidylase"/>
</dbReference>
<dbReference type="SMART" id="SM00155">
    <property type="entry name" value="PLDc"/>
    <property type="match status" value="2"/>
</dbReference>
<dbReference type="Pfam" id="PF13396">
    <property type="entry name" value="PLDc_N"/>
    <property type="match status" value="1"/>
</dbReference>
<dbReference type="Proteomes" id="UP000430508">
    <property type="component" value="Chromosome"/>
</dbReference>
<evidence type="ECO:0000256" key="3">
    <source>
        <dbReference type="ARBA" id="ARBA00022516"/>
    </source>
</evidence>
<evidence type="ECO:0000256" key="14">
    <source>
        <dbReference type="NCBIfam" id="TIGR04265"/>
    </source>
</evidence>
<keyword evidence="9 13" id="KW-0472">Membrane</keyword>
<dbReference type="InterPro" id="IPR022924">
    <property type="entry name" value="Cardiolipin_synthase"/>
</dbReference>
<dbReference type="GO" id="GO:0032049">
    <property type="term" value="P:cardiolipin biosynthetic process"/>
    <property type="evidence" value="ECO:0007669"/>
    <property type="project" value="UniProtKB-UniRule"/>
</dbReference>
<dbReference type="HAMAP" id="MF_01916">
    <property type="entry name" value="Cardiolipin_synth_Cls"/>
    <property type="match status" value="1"/>
</dbReference>
<evidence type="ECO:0000313" key="16">
    <source>
        <dbReference type="EMBL" id="QHA00876.1"/>
    </source>
</evidence>
<dbReference type="CDD" id="cd09112">
    <property type="entry name" value="PLDc_CLS_2"/>
    <property type="match status" value="1"/>
</dbReference>
<evidence type="ECO:0000256" key="11">
    <source>
        <dbReference type="ARBA" id="ARBA00023264"/>
    </source>
</evidence>
<comment type="function">
    <text evidence="12 13">Catalyzes the reversible phosphatidyl group transfer from one phosphatidylglycerol molecule to another to form cardiolipin (CL) (diphosphatidylglycerol) and glycerol.</text>
</comment>
<evidence type="ECO:0000256" key="6">
    <source>
        <dbReference type="ARBA" id="ARBA00022737"/>
    </source>
</evidence>
<feature type="domain" description="PLD phosphodiesterase" evidence="15">
    <location>
        <begin position="398"/>
        <end position="425"/>
    </location>
</feature>
<keyword evidence="2 13" id="KW-1003">Cell membrane</keyword>
<dbReference type="RefSeq" id="WP_019226330.1">
    <property type="nucleotide sequence ID" value="NZ_CP046996.1"/>
</dbReference>
<dbReference type="EMBL" id="CP046996">
    <property type="protein sequence ID" value="QHA00876.1"/>
    <property type="molecule type" value="Genomic_DNA"/>
</dbReference>
<dbReference type="PANTHER" id="PTHR21248">
    <property type="entry name" value="CARDIOLIPIN SYNTHASE"/>
    <property type="match status" value="1"/>
</dbReference>
<keyword evidence="6" id="KW-0677">Repeat</keyword>
<evidence type="ECO:0000256" key="13">
    <source>
        <dbReference type="HAMAP-Rule" id="MF_01916"/>
    </source>
</evidence>
<keyword evidence="8 13" id="KW-0443">Lipid metabolism</keyword>
<dbReference type="InterPro" id="IPR025202">
    <property type="entry name" value="PLD-like_dom"/>
</dbReference>
<evidence type="ECO:0000256" key="8">
    <source>
        <dbReference type="ARBA" id="ARBA00023098"/>
    </source>
</evidence>
<evidence type="ECO:0000256" key="4">
    <source>
        <dbReference type="ARBA" id="ARBA00022679"/>
    </source>
</evidence>
<dbReference type="Pfam" id="PF13091">
    <property type="entry name" value="PLDc_2"/>
    <property type="match status" value="2"/>
</dbReference>
<accession>A0A857DL70</accession>
<dbReference type="CDD" id="cd09110">
    <property type="entry name" value="PLDc_CLS_1"/>
    <property type="match status" value="1"/>
</dbReference>
<evidence type="ECO:0000259" key="15">
    <source>
        <dbReference type="PROSITE" id="PS50035"/>
    </source>
</evidence>
<comment type="similarity">
    <text evidence="13">Belongs to the phospholipase D family. Cardiolipin synthase subfamily.</text>
</comment>
<evidence type="ECO:0000256" key="9">
    <source>
        <dbReference type="ARBA" id="ARBA00023136"/>
    </source>
</evidence>
<dbReference type="SUPFAM" id="SSF56024">
    <property type="entry name" value="Phospholipase D/nuclease"/>
    <property type="match status" value="2"/>
</dbReference>
<dbReference type="PANTHER" id="PTHR21248:SF22">
    <property type="entry name" value="PHOSPHOLIPASE D"/>
    <property type="match status" value="1"/>
</dbReference>
<evidence type="ECO:0000313" key="17">
    <source>
        <dbReference type="Proteomes" id="UP000430508"/>
    </source>
</evidence>
<evidence type="ECO:0000256" key="12">
    <source>
        <dbReference type="ARBA" id="ARBA00057569"/>
    </source>
</evidence>
<feature type="domain" description="PLD phosphodiesterase" evidence="15">
    <location>
        <begin position="221"/>
        <end position="248"/>
    </location>
</feature>
<feature type="active site" evidence="13">
    <location>
        <position position="403"/>
    </location>
</feature>
<sequence length="485" mass="55217">MTLSFTELSSHVVTVLYIINILLACTVIFLERRNPTSTLAWILVLFLFPAGGAILYFMFSQNLTRKKMFQLGAEEHLKYAALLNKEIEDLQSGRLTFNDPAMENYKDMILLHQIQSQALFSQDNSVEIFTNGRKKFEDLFRTILEAKDHIHVLYFIIKRDSLGLQLIKILTEKAKEGLEVRLLVDSFGNKLRKDDFQPLIDAGGSVEKFFPSFLSYINLRLNYRNHRKLVIIDGQIGYIGGFNVGNEYINLKKKMGYWRDTHLKITGTAVLSMQTRFLLDWKVASGEKIKHSAKYYPEPAVVGTSGIQIVSSGPDSPHEEIKQGYIKMINSAKKSIYIHTPYFVPDSSILEVLKIAALSGVDVKIMIPNKPDHIFVYWATYSFVGELIKAGAKIYIYNNGFLHSKTIVVDKKIASVGTANFDIRSFRLNFEVNAFIYDVGISENLCKIYNEDLLLCTELTPEKYAKRSGLIKFKESISRLLAPVL</sequence>
<keyword evidence="10 13" id="KW-0594">Phospholipid biosynthesis</keyword>
<gene>
    <name evidence="16" type="primary">cls</name>
    <name evidence="16" type="ORF">GQ588_09640</name>
</gene>
<evidence type="ECO:0000256" key="1">
    <source>
        <dbReference type="ARBA" id="ARBA00004651"/>
    </source>
</evidence>
<feature type="transmembrane region" description="Helical" evidence="13">
    <location>
        <begin position="12"/>
        <end position="30"/>
    </location>
</feature>
<feature type="active site" evidence="13">
    <location>
        <position position="233"/>
    </location>
</feature>
<dbReference type="AlphaFoldDB" id="A0A857DL70"/>
<dbReference type="FunFam" id="3.30.870.10:FF:000014">
    <property type="entry name" value="Cardiolipin synthase"/>
    <property type="match status" value="1"/>
</dbReference>
<dbReference type="InterPro" id="IPR030874">
    <property type="entry name" value="Cardiolipin_synth_Firmi"/>
</dbReference>
<evidence type="ECO:0000256" key="5">
    <source>
        <dbReference type="ARBA" id="ARBA00022692"/>
    </source>
</evidence>
<proteinExistence type="inferred from homology"/>
<feature type="active site" evidence="13">
    <location>
        <position position="410"/>
    </location>
</feature>
<dbReference type="FunFam" id="3.30.870.10:FF:000021">
    <property type="entry name" value="Cardiolipin synthase"/>
    <property type="match status" value="1"/>
</dbReference>
<dbReference type="InterPro" id="IPR027379">
    <property type="entry name" value="CLS_N"/>
</dbReference>
<keyword evidence="5 13" id="KW-0812">Transmembrane</keyword>
<name>A0A857DL70_9FIRM</name>
<feature type="transmembrane region" description="Helical" evidence="13">
    <location>
        <begin position="39"/>
        <end position="59"/>
    </location>
</feature>
<comment type="subcellular location">
    <subcellularLocation>
        <location evidence="1 13">Cell membrane</location>
        <topology evidence="1 13">Multi-pass membrane protein</topology>
    </subcellularLocation>
</comment>
<dbReference type="GO" id="GO:0005886">
    <property type="term" value="C:plasma membrane"/>
    <property type="evidence" value="ECO:0007669"/>
    <property type="project" value="UniProtKB-SubCell"/>
</dbReference>
<organism evidence="16 17">
    <name type="scientific">Dehalobacter restrictus</name>
    <dbReference type="NCBI Taxonomy" id="55583"/>
    <lineage>
        <taxon>Bacteria</taxon>
        <taxon>Bacillati</taxon>
        <taxon>Bacillota</taxon>
        <taxon>Clostridia</taxon>
        <taxon>Eubacteriales</taxon>
        <taxon>Desulfitobacteriaceae</taxon>
        <taxon>Dehalobacter</taxon>
    </lineage>
</organism>
<feature type="active site" evidence="13">
    <location>
        <position position="228"/>
    </location>
</feature>
<dbReference type="Gene3D" id="3.30.870.10">
    <property type="entry name" value="Endonuclease Chain A"/>
    <property type="match status" value="2"/>
</dbReference>
<dbReference type="PROSITE" id="PS50035">
    <property type="entry name" value="PLD"/>
    <property type="match status" value="2"/>
</dbReference>
<dbReference type="GO" id="GO:0008808">
    <property type="term" value="F:cardiolipin synthase activity"/>
    <property type="evidence" value="ECO:0007669"/>
    <property type="project" value="UniProtKB-UniRule"/>
</dbReference>
<keyword evidence="4 13" id="KW-0808">Transferase</keyword>
<feature type="active site" evidence="13">
    <location>
        <position position="405"/>
    </location>
</feature>
<evidence type="ECO:0000256" key="10">
    <source>
        <dbReference type="ARBA" id="ARBA00023209"/>
    </source>
</evidence>
<feature type="active site" evidence="13">
    <location>
        <position position="226"/>
    </location>
</feature>
<protein>
    <recommendedName>
        <fullName evidence="13 14">Cardiolipin synthase</fullName>
        <shortName evidence="13">CL synthase</shortName>
        <ecNumber evidence="13 14">2.7.8.-</ecNumber>
    </recommendedName>
</protein>
<keyword evidence="7 13" id="KW-1133">Transmembrane helix</keyword>
<dbReference type="NCBIfam" id="TIGR04265">
    <property type="entry name" value="bac_cardiolipin"/>
    <property type="match status" value="1"/>
</dbReference>
<evidence type="ECO:0000256" key="2">
    <source>
        <dbReference type="ARBA" id="ARBA00022475"/>
    </source>
</evidence>
<evidence type="ECO:0000256" key="7">
    <source>
        <dbReference type="ARBA" id="ARBA00022989"/>
    </source>
</evidence>
<comment type="catalytic activity">
    <reaction evidence="13">
        <text>2 a 1,2-diacyl-sn-glycero-3-phospho-(1'-sn-glycerol) = a cardiolipin + glycerol</text>
        <dbReference type="Rhea" id="RHEA:31451"/>
        <dbReference type="ChEBI" id="CHEBI:17754"/>
        <dbReference type="ChEBI" id="CHEBI:62237"/>
        <dbReference type="ChEBI" id="CHEBI:64716"/>
    </reaction>
</comment>
<dbReference type="EC" id="2.7.8.-" evidence="13 14"/>
<reference evidence="16 17" key="1">
    <citation type="submission" date="2019-12" db="EMBL/GenBank/DDBJ databases">
        <title>Sequence classification of anaerobic respiratory reductive dehalogenases: First we see many, then we see few.</title>
        <authorList>
            <person name="Molenda O."/>
            <person name="Puentes Jacome L.A."/>
            <person name="Cao X."/>
            <person name="Nesbo C.L."/>
            <person name="Tang S."/>
            <person name="Morson N."/>
            <person name="Patron J."/>
            <person name="Lomheim L."/>
            <person name="Wishart D.S."/>
            <person name="Edwards E.A."/>
        </authorList>
    </citation>
    <scope>NUCLEOTIDE SEQUENCE [LARGE SCALE GENOMIC DNA]</scope>
    <source>
        <strain evidence="16 17">12DCA</strain>
    </source>
</reference>